<keyword evidence="3" id="KW-0238">DNA-binding</keyword>
<dbReference type="InterPro" id="IPR013324">
    <property type="entry name" value="RNA_pol_sigma_r3/r4-like"/>
</dbReference>
<reference evidence="6 7" key="1">
    <citation type="submission" date="2020-02" db="EMBL/GenBank/DDBJ databases">
        <authorList>
            <person name="Gao J."/>
            <person name="Sun J."/>
        </authorList>
    </citation>
    <scope>NUCLEOTIDE SEQUENCE [LARGE SCALE GENOMIC DNA]</scope>
    <source>
        <strain evidence="6 7">7124</strain>
    </source>
</reference>
<evidence type="ECO:0000256" key="1">
    <source>
        <dbReference type="ARBA" id="ARBA00023015"/>
    </source>
</evidence>
<evidence type="ECO:0000256" key="3">
    <source>
        <dbReference type="ARBA" id="ARBA00023125"/>
    </source>
</evidence>
<dbReference type="InterPro" id="IPR013325">
    <property type="entry name" value="RNA_pol_sigma_r2"/>
</dbReference>
<comment type="caution">
    <text evidence="6">The sequence shown here is derived from an EMBL/GenBank/DDBJ whole genome shotgun (WGS) entry which is preliminary data.</text>
</comment>
<evidence type="ECO:0000259" key="5">
    <source>
        <dbReference type="Pfam" id="PF04542"/>
    </source>
</evidence>
<sequence length="216" mass="23996">MNVYPDNPLLGPRSEFITANLGLAHKAAQRFRGACYATNTPLDDIISEGYVGLIRAYDGYSDPTYEFATYATETINGYMRNYFRRGTGPVRIPKEITPIVNRLARAGLEGEAPETVAQELGISVRLAEKALYCATVRNCGDMPADDKRGNTDDYSGVFADAFLARLRPKPRRIVRLLTEGYTQTEAAKAIGITSQAVSQTVKRVRAEYERYERIPA</sequence>
<evidence type="ECO:0000313" key="6">
    <source>
        <dbReference type="EMBL" id="NGM81270.1"/>
    </source>
</evidence>
<dbReference type="PRINTS" id="PR00046">
    <property type="entry name" value="SIGMA70FCT"/>
</dbReference>
<dbReference type="SUPFAM" id="SSF88946">
    <property type="entry name" value="Sigma2 domain of RNA polymerase sigma factors"/>
    <property type="match status" value="1"/>
</dbReference>
<gene>
    <name evidence="6" type="ORF">G5B47_02455</name>
</gene>
<keyword evidence="2" id="KW-0731">Sigma factor</keyword>
<dbReference type="InterPro" id="IPR053721">
    <property type="entry name" value="Fimbrial_Adhesin_Reg"/>
</dbReference>
<protein>
    <submittedName>
        <fullName evidence="6">Sigma-70 family RNA polymerase sigma factor</fullName>
    </submittedName>
</protein>
<dbReference type="AlphaFoldDB" id="A0A6M1PDB7"/>
<proteinExistence type="predicted"/>
<dbReference type="Gene3D" id="1.10.10.2690">
    <property type="match status" value="1"/>
</dbReference>
<dbReference type="SUPFAM" id="SSF88659">
    <property type="entry name" value="Sigma3 and sigma4 domains of RNA polymerase sigma factors"/>
    <property type="match status" value="1"/>
</dbReference>
<dbReference type="Gene3D" id="1.10.1740.10">
    <property type="match status" value="1"/>
</dbReference>
<dbReference type="EMBL" id="JAAKGU010000001">
    <property type="protein sequence ID" value="NGM81270.1"/>
    <property type="molecule type" value="Genomic_DNA"/>
</dbReference>
<dbReference type="InterPro" id="IPR014284">
    <property type="entry name" value="RNA_pol_sigma-70_dom"/>
</dbReference>
<dbReference type="NCBIfam" id="TIGR02937">
    <property type="entry name" value="sigma70-ECF"/>
    <property type="match status" value="1"/>
</dbReference>
<feature type="domain" description="RNA polymerase sigma-70 region 2" evidence="5">
    <location>
        <begin position="17"/>
        <end position="85"/>
    </location>
</feature>
<dbReference type="GO" id="GO:0006352">
    <property type="term" value="P:DNA-templated transcription initiation"/>
    <property type="evidence" value="ECO:0007669"/>
    <property type="project" value="InterPro"/>
</dbReference>
<dbReference type="GO" id="GO:0016987">
    <property type="term" value="F:sigma factor activity"/>
    <property type="evidence" value="ECO:0007669"/>
    <property type="project" value="UniProtKB-KW"/>
</dbReference>
<keyword evidence="1" id="KW-0805">Transcription regulation</keyword>
<evidence type="ECO:0000313" key="7">
    <source>
        <dbReference type="Proteomes" id="UP000480151"/>
    </source>
</evidence>
<name>A0A6M1PDB7_9BACL</name>
<dbReference type="PANTHER" id="PTHR30385:SF4">
    <property type="entry name" value="RNA POLYMERASE SIGMA-E FACTOR"/>
    <property type="match status" value="1"/>
</dbReference>
<dbReference type="RefSeq" id="WP_165093935.1">
    <property type="nucleotide sequence ID" value="NZ_JAAKGU010000001.1"/>
</dbReference>
<organism evidence="6 7">
    <name type="scientific">Paenibacillus apii</name>
    <dbReference type="NCBI Taxonomy" id="1850370"/>
    <lineage>
        <taxon>Bacteria</taxon>
        <taxon>Bacillati</taxon>
        <taxon>Bacillota</taxon>
        <taxon>Bacilli</taxon>
        <taxon>Bacillales</taxon>
        <taxon>Paenibacillaceae</taxon>
        <taxon>Paenibacillus</taxon>
    </lineage>
</organism>
<evidence type="ECO:0000256" key="2">
    <source>
        <dbReference type="ARBA" id="ARBA00023082"/>
    </source>
</evidence>
<keyword evidence="4" id="KW-0804">Transcription</keyword>
<dbReference type="GO" id="GO:0003677">
    <property type="term" value="F:DNA binding"/>
    <property type="evidence" value="ECO:0007669"/>
    <property type="project" value="UniProtKB-KW"/>
</dbReference>
<dbReference type="InterPro" id="IPR007627">
    <property type="entry name" value="RNA_pol_sigma70_r2"/>
</dbReference>
<dbReference type="InterPro" id="IPR000943">
    <property type="entry name" value="RNA_pol_sigma70"/>
</dbReference>
<dbReference type="PANTHER" id="PTHR30385">
    <property type="entry name" value="SIGMA FACTOR F FLAGELLAR"/>
    <property type="match status" value="1"/>
</dbReference>
<dbReference type="Proteomes" id="UP000480151">
    <property type="component" value="Unassembled WGS sequence"/>
</dbReference>
<accession>A0A6M1PDB7</accession>
<evidence type="ECO:0000256" key="4">
    <source>
        <dbReference type="ARBA" id="ARBA00023163"/>
    </source>
</evidence>
<keyword evidence="7" id="KW-1185">Reference proteome</keyword>
<dbReference type="Pfam" id="PF04542">
    <property type="entry name" value="Sigma70_r2"/>
    <property type="match status" value="1"/>
</dbReference>